<reference evidence="1" key="2">
    <citation type="submission" date="2025-09" db="UniProtKB">
        <authorList>
            <consortium name="Ensembl"/>
        </authorList>
    </citation>
    <scope>IDENTIFICATION</scope>
</reference>
<dbReference type="Proteomes" id="UP000694414">
    <property type="component" value="Unplaced"/>
</dbReference>
<evidence type="ECO:0000313" key="2">
    <source>
        <dbReference type="Proteomes" id="UP000694414"/>
    </source>
</evidence>
<accession>A0A8C8ZLN7</accession>
<dbReference type="SUPFAM" id="SSF55753">
    <property type="entry name" value="Actin depolymerizing proteins"/>
    <property type="match status" value="1"/>
</dbReference>
<name>A0A8C8ZLN7_PROSS</name>
<dbReference type="GeneTree" id="ENSGT00940000168933"/>
<dbReference type="Ensembl" id="ENSPSMT00000022392.1">
    <property type="protein sequence ID" value="ENSPSMP00000019331.1"/>
    <property type="gene ID" value="ENSPSMG00000013631.1"/>
</dbReference>
<proteinExistence type="predicted"/>
<reference evidence="1" key="1">
    <citation type="submission" date="2025-08" db="UniProtKB">
        <authorList>
            <consortium name="Ensembl"/>
        </authorList>
    </citation>
    <scope>IDENTIFICATION</scope>
</reference>
<keyword evidence="2" id="KW-1185">Reference proteome</keyword>
<protein>
    <submittedName>
        <fullName evidence="1">Uncharacterized protein</fullName>
    </submittedName>
</protein>
<sequence>VASGTAVSDGNVKVSDDTKVHKSLMSEEVKKWEKMVLFCLSGDKKNIILERLNISSYFSFYILGSFFY</sequence>
<organism evidence="1 2">
    <name type="scientific">Prolemur simus</name>
    <name type="common">Greater bamboo lemur</name>
    <name type="synonym">Hapalemur simus</name>
    <dbReference type="NCBI Taxonomy" id="1328070"/>
    <lineage>
        <taxon>Eukaryota</taxon>
        <taxon>Metazoa</taxon>
        <taxon>Chordata</taxon>
        <taxon>Craniata</taxon>
        <taxon>Vertebrata</taxon>
        <taxon>Euteleostomi</taxon>
        <taxon>Mammalia</taxon>
        <taxon>Eutheria</taxon>
        <taxon>Euarchontoglires</taxon>
        <taxon>Primates</taxon>
        <taxon>Strepsirrhini</taxon>
        <taxon>Lemuriformes</taxon>
        <taxon>Lemuridae</taxon>
        <taxon>Prolemur</taxon>
    </lineage>
</organism>
<evidence type="ECO:0000313" key="1">
    <source>
        <dbReference type="Ensembl" id="ENSPSMP00000019331.1"/>
    </source>
</evidence>
<dbReference type="AlphaFoldDB" id="A0A8C8ZLN7"/>